<name>A0A3D8RH66_9HELO</name>
<feature type="compositionally biased region" description="Polar residues" evidence="1">
    <location>
        <begin position="775"/>
        <end position="789"/>
    </location>
</feature>
<feature type="compositionally biased region" description="Polar residues" evidence="1">
    <location>
        <begin position="904"/>
        <end position="930"/>
    </location>
</feature>
<keyword evidence="2" id="KW-0732">Signal</keyword>
<feature type="region of interest" description="Disordered" evidence="1">
    <location>
        <begin position="1192"/>
        <end position="1215"/>
    </location>
</feature>
<evidence type="ECO:0000256" key="2">
    <source>
        <dbReference type="SAM" id="SignalP"/>
    </source>
</evidence>
<evidence type="ECO:0000256" key="1">
    <source>
        <dbReference type="SAM" id="MobiDB-lite"/>
    </source>
</evidence>
<gene>
    <name evidence="3" type="ORF">BP6252_07302</name>
</gene>
<accession>A0A3D8RH66</accession>
<dbReference type="OrthoDB" id="4138492at2759"/>
<feature type="compositionally biased region" description="Low complexity" evidence="1">
    <location>
        <begin position="1314"/>
        <end position="1347"/>
    </location>
</feature>
<protein>
    <submittedName>
        <fullName evidence="3">Uncharacterized protein</fullName>
    </submittedName>
</protein>
<feature type="chain" id="PRO_5017616633" evidence="2">
    <location>
        <begin position="23"/>
        <end position="1833"/>
    </location>
</feature>
<feature type="compositionally biased region" description="Low complexity" evidence="1">
    <location>
        <begin position="506"/>
        <end position="526"/>
    </location>
</feature>
<dbReference type="STRING" id="1849047.A0A3D8RH66"/>
<feature type="compositionally biased region" description="Low complexity" evidence="1">
    <location>
        <begin position="731"/>
        <end position="774"/>
    </location>
</feature>
<feature type="region of interest" description="Disordered" evidence="1">
    <location>
        <begin position="731"/>
        <end position="930"/>
    </location>
</feature>
<feature type="compositionally biased region" description="Low complexity" evidence="1">
    <location>
        <begin position="801"/>
        <end position="903"/>
    </location>
</feature>
<feature type="region of interest" description="Disordered" evidence="1">
    <location>
        <begin position="1314"/>
        <end position="1350"/>
    </location>
</feature>
<sequence length="1833" mass="187444">MYLLRGSFAVLSLSLLVPLVNSRALFNAREYNASFIENFDSEDSVQLPKESFGLKPRAAPFGLCRACCTFDDSRGPSISERDLFESELEGNSSRPSGLFKRTLAPAPGSEADADTFLLNVFNKGASGKDPLTEVYSSADGVSSSSKFIDLTKQKTIVNLGVQNLCGCSILVVVSQEAVYFAHYFEDLAFSAPDVDSDDEGTPEPPDFQGQVINFLDNGLARVKFKNRAHYPGLTPNAASFQTNVQVFIVTPQGEQPGLPLGQTIYIDNSMEYNDRIIELKNKVVQILSHVPGLDTRVNIFTYQALDAGPVGGPETAGLRTLFSTSKGKSLYQFDPNESATQKSARLFIEGTSTADGRITFGLAYSDTWDKPGVGNALLARQTPPRDWLTCGDQVYDDKAVIFYCLCFGRKLTGEDSTPVMMEIYYARSSITPQLFLVETLVTFHPNIRACDGKQVFPRLSCGGQLYSPNMHTCRDGKTLYPITDDNPPYGYYPPPPPSCEDSETVSYPSSTSAPRPTSSLSTTRSSQGGDVVCNGTTFLLDSQSTIVDEGKTVIIGLSTIVIGTQTIPLPRASSGPIVISTDGIVLTVEPAPASAITPSHGTTSSVLTTTDSSTSTIIPGSPLSSTLRTSSHMVTTPISSTSTVIPGSSVSTTARSSSGFPNTQLVLGGSTFTLGPESSTVTLDGTAVVIDPSAIIVGTDTISLPESQTGPFEITTDGITISALPKPLTLTSPSSKISISISSPSLHSTESGSLSSASSVSSSTQAQNSESLSSASRNPTTTRNPASTLSTSKRSTETRNSESTSPASQSSAKTQSPVLTPSTSSSTESHNSVSLPSTSRSSTESQNSVSPSSTSSSTEASNSVSSSSASSSIKTQNSVSTISTSPSSTDTQSSASVPSSSSSLETQISVSTGSASPGSTRTQTSASPTTLPVSAATITVETIVASNGQSTIEFTFLPTTLSQFSGITSPTTIITTESGIDTTLVVGSGGVVWTCPGCDITESGFPSISFPMQPPNVGTPISTSSGSSNPFPSSQFSLPPIVTTVVTSSGPNGPILITKSGTTNSAGVVVSISTLGTAGAVSSARGLVSEINSLESIVSAFSANPTDSASASAASMAVENTNSDSNSFGRDLGAALAGLCLVFCSSVSSAASLLGELEVAVDGIIAGTIGVASLTAILSSLAGVADELLGEAEEEENSISSSSHTKTTTSTSSSSTSCITSAVTITDCDILCSTGFVADIATTSCYSTTCSAVTISACSTSASASTETGFEGGFCPLSRPPSGPISIFSYPGFTYVPNTNDCEGNGCNLLTTSTSTSKTSSASTTSSTTSSKTPSTTSSATTSTSTPGCGRAQSCELNNCNGTVTDGVATCQNAFPGCTCIPNSTTPGFCGKSQSCELNNCNGAVKNSVATCQDAFQGCVCTPSSATPGFCGTAKSCELNGCAGTEDSDGKATCKGNFAGCVCIGSSSTPGFCGTAKSCELNGCAGTEDSDGKATCKGNFAGCVCIGSSSTPGFCGTAKSCELNGCAGTEDSDGQATCKGNFAGCVCIGSSSTPGFCGKSQSCELNGCKGSIDTGQGTSSSATCKGNFKGCKCNASANTAGFCGPLGSCEFASCKGTINSNGNLGTCQGGTHIGCSCVPDANTPGFCTSDQTCDASNCAGTPNGPNTQIGTCQSGSQVGCGCILSTGTGSGSPPPPSSSCEDDCLAMLTKKINGLPDSICTDDSSNNFIDSGNVDGFTDWFRLDSDNNCFLVLAKQSHTKGFPDGFCFQKSFIQSWITNNALGCEGGEQFFRPSPTMTDGDSLAGLGLVCLSNFDNYQKCGSSTMNGGTDFGP</sequence>
<feature type="compositionally biased region" description="Low complexity" evidence="1">
    <location>
        <begin position="601"/>
        <end position="618"/>
    </location>
</feature>
<proteinExistence type="predicted"/>
<evidence type="ECO:0000313" key="4">
    <source>
        <dbReference type="Proteomes" id="UP000256645"/>
    </source>
</evidence>
<evidence type="ECO:0000313" key="3">
    <source>
        <dbReference type="EMBL" id="RDW73395.1"/>
    </source>
</evidence>
<feature type="region of interest" description="Disordered" evidence="1">
    <location>
        <begin position="484"/>
        <end position="528"/>
    </location>
</feature>
<organism evidence="3 4">
    <name type="scientific">Coleophoma cylindrospora</name>
    <dbReference type="NCBI Taxonomy" id="1849047"/>
    <lineage>
        <taxon>Eukaryota</taxon>
        <taxon>Fungi</taxon>
        <taxon>Dikarya</taxon>
        <taxon>Ascomycota</taxon>
        <taxon>Pezizomycotina</taxon>
        <taxon>Leotiomycetes</taxon>
        <taxon>Helotiales</taxon>
        <taxon>Dermateaceae</taxon>
        <taxon>Coleophoma</taxon>
    </lineage>
</organism>
<reference evidence="3 4" key="1">
    <citation type="journal article" date="2018" name="IMA Fungus">
        <title>IMA Genome-F 9: Draft genome sequence of Annulohypoxylon stygium, Aspergillus mulundensis, Berkeleyomyces basicola (syn. Thielaviopsis basicola), Ceratocystis smalleyi, two Cercospora beticola strains, Coleophoma cylindrospora, Fusarium fracticaudum, Phialophora cf. hyalina, and Morchella septimelata.</title>
        <authorList>
            <person name="Wingfield B.D."/>
            <person name="Bills G.F."/>
            <person name="Dong Y."/>
            <person name="Huang W."/>
            <person name="Nel W.J."/>
            <person name="Swalarsk-Parry B.S."/>
            <person name="Vaghefi N."/>
            <person name="Wilken P.M."/>
            <person name="An Z."/>
            <person name="de Beer Z.W."/>
            <person name="De Vos L."/>
            <person name="Chen L."/>
            <person name="Duong T.A."/>
            <person name="Gao Y."/>
            <person name="Hammerbacher A."/>
            <person name="Kikkert J.R."/>
            <person name="Li Y."/>
            <person name="Li H."/>
            <person name="Li K."/>
            <person name="Li Q."/>
            <person name="Liu X."/>
            <person name="Ma X."/>
            <person name="Naidoo K."/>
            <person name="Pethybridge S.J."/>
            <person name="Sun J."/>
            <person name="Steenkamp E.T."/>
            <person name="van der Nest M.A."/>
            <person name="van Wyk S."/>
            <person name="Wingfield M.J."/>
            <person name="Xiong C."/>
            <person name="Yue Q."/>
            <person name="Zhang X."/>
        </authorList>
    </citation>
    <scope>NUCLEOTIDE SEQUENCE [LARGE SCALE GENOMIC DNA]</scope>
    <source>
        <strain evidence="3 4">BP6252</strain>
    </source>
</reference>
<dbReference type="Proteomes" id="UP000256645">
    <property type="component" value="Unassembled WGS sequence"/>
</dbReference>
<comment type="caution">
    <text evidence="3">The sequence shown here is derived from an EMBL/GenBank/DDBJ whole genome shotgun (WGS) entry which is preliminary data.</text>
</comment>
<feature type="compositionally biased region" description="Low complexity" evidence="1">
    <location>
        <begin position="1198"/>
        <end position="1215"/>
    </location>
</feature>
<keyword evidence="4" id="KW-1185">Reference proteome</keyword>
<feature type="signal peptide" evidence="2">
    <location>
        <begin position="1"/>
        <end position="22"/>
    </location>
</feature>
<dbReference type="EMBL" id="PDLM01000007">
    <property type="protein sequence ID" value="RDW73395.1"/>
    <property type="molecule type" value="Genomic_DNA"/>
</dbReference>
<feature type="region of interest" description="Disordered" evidence="1">
    <location>
        <begin position="596"/>
        <end position="618"/>
    </location>
</feature>